<name>A0ACB9D212_CICIN</name>
<reference evidence="1 2" key="2">
    <citation type="journal article" date="2022" name="Mol. Ecol. Resour.">
        <title>The genomes of chicory, endive, great burdock and yacon provide insights into Asteraceae paleo-polyploidization history and plant inulin production.</title>
        <authorList>
            <person name="Fan W."/>
            <person name="Wang S."/>
            <person name="Wang H."/>
            <person name="Wang A."/>
            <person name="Jiang F."/>
            <person name="Liu H."/>
            <person name="Zhao H."/>
            <person name="Xu D."/>
            <person name="Zhang Y."/>
        </authorList>
    </citation>
    <scope>NUCLEOTIDE SEQUENCE [LARGE SCALE GENOMIC DNA]</scope>
    <source>
        <strain evidence="2">cv. Punajuju</strain>
        <tissue evidence="1">Leaves</tissue>
    </source>
</reference>
<reference evidence="2" key="1">
    <citation type="journal article" date="2022" name="Mol. Ecol. Resour.">
        <title>The genomes of chicory, endive, great burdock and yacon provide insights into Asteraceae palaeo-polyploidization history and plant inulin production.</title>
        <authorList>
            <person name="Fan W."/>
            <person name="Wang S."/>
            <person name="Wang H."/>
            <person name="Wang A."/>
            <person name="Jiang F."/>
            <person name="Liu H."/>
            <person name="Zhao H."/>
            <person name="Xu D."/>
            <person name="Zhang Y."/>
        </authorList>
    </citation>
    <scope>NUCLEOTIDE SEQUENCE [LARGE SCALE GENOMIC DNA]</scope>
    <source>
        <strain evidence="2">cv. Punajuju</strain>
    </source>
</reference>
<dbReference type="Proteomes" id="UP001055811">
    <property type="component" value="Linkage Group LG05"/>
</dbReference>
<proteinExistence type="predicted"/>
<evidence type="ECO:0000313" key="2">
    <source>
        <dbReference type="Proteomes" id="UP001055811"/>
    </source>
</evidence>
<comment type="caution">
    <text evidence="1">The sequence shown here is derived from an EMBL/GenBank/DDBJ whole genome shotgun (WGS) entry which is preliminary data.</text>
</comment>
<protein>
    <submittedName>
        <fullName evidence="1">Uncharacterized protein</fullName>
    </submittedName>
</protein>
<sequence length="78" mass="8881">MQYKSALSILKLGLRFLNPDPNITHSPSRLSSSTSSSCDLGFLYNLRYCDIDFSLELYCFNGRQRQKVTEEAKQKGAK</sequence>
<accession>A0ACB9D212</accession>
<evidence type="ECO:0000313" key="1">
    <source>
        <dbReference type="EMBL" id="KAI3740441.1"/>
    </source>
</evidence>
<keyword evidence="2" id="KW-1185">Reference proteome</keyword>
<dbReference type="EMBL" id="CM042013">
    <property type="protein sequence ID" value="KAI3740441.1"/>
    <property type="molecule type" value="Genomic_DNA"/>
</dbReference>
<organism evidence="1 2">
    <name type="scientific">Cichorium intybus</name>
    <name type="common">Chicory</name>
    <dbReference type="NCBI Taxonomy" id="13427"/>
    <lineage>
        <taxon>Eukaryota</taxon>
        <taxon>Viridiplantae</taxon>
        <taxon>Streptophyta</taxon>
        <taxon>Embryophyta</taxon>
        <taxon>Tracheophyta</taxon>
        <taxon>Spermatophyta</taxon>
        <taxon>Magnoliopsida</taxon>
        <taxon>eudicotyledons</taxon>
        <taxon>Gunneridae</taxon>
        <taxon>Pentapetalae</taxon>
        <taxon>asterids</taxon>
        <taxon>campanulids</taxon>
        <taxon>Asterales</taxon>
        <taxon>Asteraceae</taxon>
        <taxon>Cichorioideae</taxon>
        <taxon>Cichorieae</taxon>
        <taxon>Cichoriinae</taxon>
        <taxon>Cichorium</taxon>
    </lineage>
</organism>
<gene>
    <name evidence="1" type="ORF">L2E82_30870</name>
</gene>